<dbReference type="Proteomes" id="UP000178943">
    <property type="component" value="Unassembled WGS sequence"/>
</dbReference>
<dbReference type="EMBL" id="MFGW01000138">
    <property type="protein sequence ID" value="OGF64383.1"/>
    <property type="molecule type" value="Genomic_DNA"/>
</dbReference>
<gene>
    <name evidence="1" type="ORF">A2Y62_00815</name>
</gene>
<accession>A0A1F5VLS4</accession>
<evidence type="ECO:0008006" key="3">
    <source>
        <dbReference type="Google" id="ProtNLM"/>
    </source>
</evidence>
<dbReference type="STRING" id="1817863.A2Y62_00815"/>
<protein>
    <recommendedName>
        <fullName evidence="3">RNA ligase domain-containing protein</fullName>
    </recommendedName>
</protein>
<dbReference type="SUPFAM" id="SSF56091">
    <property type="entry name" value="DNA ligase/mRNA capping enzyme, catalytic domain"/>
    <property type="match status" value="1"/>
</dbReference>
<organism evidence="1 2">
    <name type="scientific">Candidatus Fischerbacteria bacterium RBG_13_37_8</name>
    <dbReference type="NCBI Taxonomy" id="1817863"/>
    <lineage>
        <taxon>Bacteria</taxon>
        <taxon>Candidatus Fischeribacteriota</taxon>
    </lineage>
</organism>
<dbReference type="AlphaFoldDB" id="A0A1F5VLS4"/>
<evidence type="ECO:0000313" key="1">
    <source>
        <dbReference type="EMBL" id="OGF64383.1"/>
    </source>
</evidence>
<reference evidence="1 2" key="1">
    <citation type="journal article" date="2016" name="Nat. Commun.">
        <title>Thousands of microbial genomes shed light on interconnected biogeochemical processes in an aquifer system.</title>
        <authorList>
            <person name="Anantharaman K."/>
            <person name="Brown C.T."/>
            <person name="Hug L.A."/>
            <person name="Sharon I."/>
            <person name="Castelle C.J."/>
            <person name="Probst A.J."/>
            <person name="Thomas B.C."/>
            <person name="Singh A."/>
            <person name="Wilkins M.J."/>
            <person name="Karaoz U."/>
            <person name="Brodie E.L."/>
            <person name="Williams K.H."/>
            <person name="Hubbard S.S."/>
            <person name="Banfield J.F."/>
        </authorList>
    </citation>
    <scope>NUCLEOTIDE SEQUENCE [LARGE SCALE GENOMIC DNA]</scope>
</reference>
<evidence type="ECO:0000313" key="2">
    <source>
        <dbReference type="Proteomes" id="UP000178943"/>
    </source>
</evidence>
<sequence>MNLNTHATESTVMTDFPKLYCPFLRQTFQVDKEDYKQHGRKYGMRNAELYLVINKVNPGYEWVFEDEDTFAVEKLNGTNVKLKTEHGRLIALQNRKNIIDPLQIIGGKNHIIEGIFRSINKGYVKADGEQAGECIGPKIQGNPYKLDFHEWYPFEKAISDLRYRSFHEHERIFENWSDWFKDWLHSRYYQKIASKKGIDDKVFAEGIVFYNLKRKAGNETWMAKLRRDMFDWFYPDIAIHEYDKQGYPEIEDQEKFD</sequence>
<name>A0A1F5VLS4_9BACT</name>
<proteinExistence type="predicted"/>
<comment type="caution">
    <text evidence="1">The sequence shown here is derived from an EMBL/GenBank/DDBJ whole genome shotgun (WGS) entry which is preliminary data.</text>
</comment>